<dbReference type="EMBL" id="CAFBMH010000035">
    <property type="protein sequence ID" value="CAB4906836.1"/>
    <property type="molecule type" value="Genomic_DNA"/>
</dbReference>
<evidence type="ECO:0000313" key="4">
    <source>
        <dbReference type="EMBL" id="CAB4975768.1"/>
    </source>
</evidence>
<gene>
    <name evidence="1" type="ORF">UFOPK2754_01211</name>
    <name evidence="2" type="ORF">UFOPK3139_00098</name>
    <name evidence="3" type="ORF">UFOPK3543_01204</name>
    <name evidence="4" type="ORF">UFOPK3967_00043</name>
</gene>
<dbReference type="AlphaFoldDB" id="A0A6J7M6Q4"/>
<dbReference type="EMBL" id="CAFABA010000002">
    <property type="protein sequence ID" value="CAB4812654.1"/>
    <property type="molecule type" value="Genomic_DNA"/>
</dbReference>
<name>A0A6J7M6Q4_9ZZZZ</name>
<evidence type="ECO:0000313" key="3">
    <source>
        <dbReference type="EMBL" id="CAB4906836.1"/>
    </source>
</evidence>
<dbReference type="EMBL" id="CAFBOS010000001">
    <property type="protein sequence ID" value="CAB4975768.1"/>
    <property type="molecule type" value="Genomic_DNA"/>
</dbReference>
<reference evidence="4" key="1">
    <citation type="submission" date="2020-05" db="EMBL/GenBank/DDBJ databases">
        <authorList>
            <person name="Chiriac C."/>
            <person name="Salcher M."/>
            <person name="Ghai R."/>
            <person name="Kavagutti S V."/>
        </authorList>
    </citation>
    <scope>NUCLEOTIDE SEQUENCE</scope>
</reference>
<organism evidence="4">
    <name type="scientific">freshwater metagenome</name>
    <dbReference type="NCBI Taxonomy" id="449393"/>
    <lineage>
        <taxon>unclassified sequences</taxon>
        <taxon>metagenomes</taxon>
        <taxon>ecological metagenomes</taxon>
    </lineage>
</organism>
<dbReference type="Pfam" id="PF06897">
    <property type="entry name" value="DUF1269"/>
    <property type="match status" value="1"/>
</dbReference>
<sequence>MTRKHDDQTIETLVGIAFDDMYRAQEFLSAARRLSANKRLVLKDAVIVAKNESGHAVVRETTDPQPARSAVSGAVWTGLIGLLLGGPVGWLAGTAVGAGAGAVTAKVLDYGIPDEWVAWFRDAVLPGTVTVALLVTELDREALIAEVERFQGARLVYANLDDLTLDRIRKALGEVVLGSVASVPDTIPEQPTS</sequence>
<dbReference type="EMBL" id="CAEZYR010000037">
    <property type="protein sequence ID" value="CAB4741562.1"/>
    <property type="molecule type" value="Genomic_DNA"/>
</dbReference>
<protein>
    <submittedName>
        <fullName evidence="4">Unannotated protein</fullName>
    </submittedName>
</protein>
<evidence type="ECO:0000313" key="2">
    <source>
        <dbReference type="EMBL" id="CAB4812654.1"/>
    </source>
</evidence>
<evidence type="ECO:0000313" key="1">
    <source>
        <dbReference type="EMBL" id="CAB4741562.1"/>
    </source>
</evidence>
<accession>A0A6J7M6Q4</accession>
<proteinExistence type="predicted"/>
<dbReference type="InterPro" id="IPR009200">
    <property type="entry name" value="DUF1269_membrane"/>
</dbReference>